<dbReference type="InterPro" id="IPR036977">
    <property type="entry name" value="DNA_primase_Znf_CHC2"/>
</dbReference>
<dbReference type="PANTHER" id="PTHR30313:SF2">
    <property type="entry name" value="DNA PRIMASE"/>
    <property type="match status" value="1"/>
</dbReference>
<evidence type="ECO:0000313" key="5">
    <source>
        <dbReference type="EMBL" id="MDQ0395193.1"/>
    </source>
</evidence>
<comment type="caution">
    <text evidence="5">The sequence shown here is derived from an EMBL/GenBank/DDBJ whole genome shotgun (WGS) entry which is preliminary data.</text>
</comment>
<dbReference type="SUPFAM" id="SSF57783">
    <property type="entry name" value="Zinc beta-ribbon"/>
    <property type="match status" value="1"/>
</dbReference>
<keyword evidence="1" id="KW-0479">Metal-binding</keyword>
<organism evidence="5 6">
    <name type="scientific">Labrys monachus</name>
    <dbReference type="NCBI Taxonomy" id="217067"/>
    <lineage>
        <taxon>Bacteria</taxon>
        <taxon>Pseudomonadati</taxon>
        <taxon>Pseudomonadota</taxon>
        <taxon>Alphaproteobacteria</taxon>
        <taxon>Hyphomicrobiales</taxon>
        <taxon>Xanthobacteraceae</taxon>
        <taxon>Labrys</taxon>
    </lineage>
</organism>
<evidence type="ECO:0000256" key="2">
    <source>
        <dbReference type="ARBA" id="ARBA00022771"/>
    </source>
</evidence>
<dbReference type="Gene3D" id="3.90.580.10">
    <property type="entry name" value="Zinc finger, CHC2-type domain"/>
    <property type="match status" value="1"/>
</dbReference>
<evidence type="ECO:0000256" key="1">
    <source>
        <dbReference type="ARBA" id="ARBA00022723"/>
    </source>
</evidence>
<dbReference type="InterPro" id="IPR002694">
    <property type="entry name" value="Znf_CHC2"/>
</dbReference>
<dbReference type="Pfam" id="PF01807">
    <property type="entry name" value="Zn_ribbon_DnaG"/>
    <property type="match status" value="1"/>
</dbReference>
<evidence type="ECO:0000256" key="3">
    <source>
        <dbReference type="ARBA" id="ARBA00022833"/>
    </source>
</evidence>
<feature type="domain" description="Zinc finger CHC2-type" evidence="4">
    <location>
        <begin position="22"/>
        <end position="101"/>
    </location>
</feature>
<dbReference type="Proteomes" id="UP001237448">
    <property type="component" value="Unassembled WGS sequence"/>
</dbReference>
<keyword evidence="2" id="KW-0863">Zinc-finger</keyword>
<dbReference type="PANTHER" id="PTHR30313">
    <property type="entry name" value="DNA PRIMASE"/>
    <property type="match status" value="1"/>
</dbReference>
<sequence length="108" mass="12421">MPDKFHDEPADAESHVKFLARKIVETVKPSDVISRAVQLRQQGHEWRGASPFSGQDSLFISDEHRFYICTVTLKQGDVIRWTMEQGEQAYEEAVRYLATRFLGVRAPL</sequence>
<dbReference type="EMBL" id="JAUSVK010000001">
    <property type="protein sequence ID" value="MDQ0395193.1"/>
    <property type="molecule type" value="Genomic_DNA"/>
</dbReference>
<evidence type="ECO:0000259" key="4">
    <source>
        <dbReference type="Pfam" id="PF01807"/>
    </source>
</evidence>
<name>A0ABU0FM68_9HYPH</name>
<reference evidence="5 6" key="1">
    <citation type="submission" date="2023-07" db="EMBL/GenBank/DDBJ databases">
        <title>Genomic Encyclopedia of Type Strains, Phase IV (KMG-IV): sequencing the most valuable type-strain genomes for metagenomic binning, comparative biology and taxonomic classification.</title>
        <authorList>
            <person name="Goeker M."/>
        </authorList>
    </citation>
    <scope>NUCLEOTIDE SEQUENCE [LARGE SCALE GENOMIC DNA]</scope>
    <source>
        <strain evidence="5 6">DSM 5896</strain>
    </source>
</reference>
<accession>A0ABU0FM68</accession>
<dbReference type="RefSeq" id="WP_307433653.1">
    <property type="nucleotide sequence ID" value="NZ_JAUSVK010000001.1"/>
</dbReference>
<proteinExistence type="predicted"/>
<keyword evidence="6" id="KW-1185">Reference proteome</keyword>
<dbReference type="InterPro" id="IPR050219">
    <property type="entry name" value="DnaG_primase"/>
</dbReference>
<gene>
    <name evidence="5" type="ORF">J3R73_004985</name>
</gene>
<keyword evidence="3" id="KW-0862">Zinc</keyword>
<protein>
    <submittedName>
        <fullName evidence="5">DNA primase</fullName>
    </submittedName>
</protein>
<evidence type="ECO:0000313" key="6">
    <source>
        <dbReference type="Proteomes" id="UP001237448"/>
    </source>
</evidence>